<evidence type="ECO:0000259" key="9">
    <source>
        <dbReference type="Pfam" id="PF00218"/>
    </source>
</evidence>
<dbReference type="InterPro" id="IPR011060">
    <property type="entry name" value="RibuloseP-bd_barrel"/>
</dbReference>
<reference evidence="10 11" key="1">
    <citation type="submission" date="2022-07" db="EMBL/GenBank/DDBJ databases">
        <title>Genome-wide signatures of adaptation to extreme environments.</title>
        <authorList>
            <person name="Cho C.H."/>
            <person name="Yoon H.S."/>
        </authorList>
    </citation>
    <scope>NUCLEOTIDE SEQUENCE [LARGE SCALE GENOMIC DNA]</scope>
    <source>
        <strain evidence="10 11">108.79 E11</strain>
    </source>
</reference>
<evidence type="ECO:0000256" key="2">
    <source>
        <dbReference type="ARBA" id="ARBA00004696"/>
    </source>
</evidence>
<protein>
    <recommendedName>
        <fullName evidence="3">indole-3-glycerol-phosphate synthase</fullName>
        <ecNumber evidence="3">4.1.1.48</ecNumber>
    </recommendedName>
</protein>
<accession>A0AAV9III5</accession>
<keyword evidence="8" id="KW-0456">Lyase</keyword>
<dbReference type="Gene3D" id="3.20.20.70">
    <property type="entry name" value="Aldolase class I"/>
    <property type="match status" value="1"/>
</dbReference>
<dbReference type="Pfam" id="PF00218">
    <property type="entry name" value="IGPS"/>
    <property type="match status" value="1"/>
</dbReference>
<gene>
    <name evidence="10" type="ORF">GAYE_SCF35G5087</name>
</gene>
<feature type="domain" description="Indole-3-glycerol phosphate synthase" evidence="9">
    <location>
        <begin position="75"/>
        <end position="334"/>
    </location>
</feature>
<evidence type="ECO:0000256" key="5">
    <source>
        <dbReference type="ARBA" id="ARBA00022793"/>
    </source>
</evidence>
<evidence type="ECO:0000256" key="3">
    <source>
        <dbReference type="ARBA" id="ARBA00012362"/>
    </source>
</evidence>
<name>A0AAV9III5_9RHOD</name>
<organism evidence="10 11">
    <name type="scientific">Galdieria yellowstonensis</name>
    <dbReference type="NCBI Taxonomy" id="3028027"/>
    <lineage>
        <taxon>Eukaryota</taxon>
        <taxon>Rhodophyta</taxon>
        <taxon>Bangiophyceae</taxon>
        <taxon>Galdieriales</taxon>
        <taxon>Galdieriaceae</taxon>
        <taxon>Galdieria</taxon>
    </lineage>
</organism>
<dbReference type="InterPro" id="IPR045186">
    <property type="entry name" value="Indole-3-glycerol_P_synth"/>
</dbReference>
<dbReference type="PANTHER" id="PTHR22854:SF2">
    <property type="entry name" value="INDOLE-3-GLYCEROL-PHOSPHATE SYNTHASE"/>
    <property type="match status" value="1"/>
</dbReference>
<sequence length="354" mass="39720">MLVNVDKYTLLFQTFCIFPNQKFIVRRLSTRLNRKPVVVVPIPFNPPPSQHHQFWYSRTRTAIITTAEWKPEGLMQSIVEEKWKEVEELKNSLDARRDGPLGLRLEYFAEQQIPKLVKKLKSCKGRLKVVGDVKRTTYGTKPKQKLEIADIINPRKTAKTLLDGGVDILSVAVDYVCYSGTYIDLKETVELVNTLEGEQSIPVICKDIVVHPLQVAAAKEAGADAVLLIACACLPDLPELLNAATIVGLDAIVECHQEWECEYAMEHGATALLLSNRNRVDGEMYMGTAERLRGMVPNMIATIAGGGIETREEAYSIQDAGFDAVMIGRSLFRPSGMQLLRDIQQRIIQESLFF</sequence>
<dbReference type="SUPFAM" id="SSF51366">
    <property type="entry name" value="Ribulose-phoshate binding barrel"/>
    <property type="match status" value="1"/>
</dbReference>
<evidence type="ECO:0000313" key="10">
    <source>
        <dbReference type="EMBL" id="KAK4527165.1"/>
    </source>
</evidence>
<evidence type="ECO:0000256" key="8">
    <source>
        <dbReference type="ARBA" id="ARBA00023239"/>
    </source>
</evidence>
<dbReference type="AlphaFoldDB" id="A0AAV9III5"/>
<dbReference type="EC" id="4.1.1.48" evidence="3"/>
<comment type="caution">
    <text evidence="10">The sequence shown here is derived from an EMBL/GenBank/DDBJ whole genome shotgun (WGS) entry which is preliminary data.</text>
</comment>
<proteinExistence type="predicted"/>
<evidence type="ECO:0000256" key="1">
    <source>
        <dbReference type="ARBA" id="ARBA00001633"/>
    </source>
</evidence>
<dbReference type="GO" id="GO:0004640">
    <property type="term" value="F:phosphoribosylanthranilate isomerase activity"/>
    <property type="evidence" value="ECO:0007669"/>
    <property type="project" value="TreeGrafter"/>
</dbReference>
<keyword evidence="5" id="KW-0210">Decarboxylase</keyword>
<dbReference type="GO" id="GO:0004425">
    <property type="term" value="F:indole-3-glycerol-phosphate synthase activity"/>
    <property type="evidence" value="ECO:0007669"/>
    <property type="project" value="UniProtKB-EC"/>
</dbReference>
<dbReference type="InterPro" id="IPR013798">
    <property type="entry name" value="Indole-3-glycerol_P_synth_dom"/>
</dbReference>
<dbReference type="EMBL" id="JANCYU010000048">
    <property type="protein sequence ID" value="KAK4527165.1"/>
    <property type="molecule type" value="Genomic_DNA"/>
</dbReference>
<evidence type="ECO:0000256" key="4">
    <source>
        <dbReference type="ARBA" id="ARBA00022605"/>
    </source>
</evidence>
<dbReference type="InterPro" id="IPR013785">
    <property type="entry name" value="Aldolase_TIM"/>
</dbReference>
<dbReference type="Proteomes" id="UP001300502">
    <property type="component" value="Unassembled WGS sequence"/>
</dbReference>
<keyword evidence="11" id="KW-1185">Reference proteome</keyword>
<comment type="pathway">
    <text evidence="2">Amino-acid biosynthesis; L-tryptophan biosynthesis; L-tryptophan from chorismate: step 4/5.</text>
</comment>
<comment type="catalytic activity">
    <reaction evidence="1">
        <text>1-(2-carboxyphenylamino)-1-deoxy-D-ribulose 5-phosphate + H(+) = (1S,2R)-1-C-(indol-3-yl)glycerol 3-phosphate + CO2 + H2O</text>
        <dbReference type="Rhea" id="RHEA:23476"/>
        <dbReference type="ChEBI" id="CHEBI:15377"/>
        <dbReference type="ChEBI" id="CHEBI:15378"/>
        <dbReference type="ChEBI" id="CHEBI:16526"/>
        <dbReference type="ChEBI" id="CHEBI:58613"/>
        <dbReference type="ChEBI" id="CHEBI:58866"/>
        <dbReference type="EC" id="4.1.1.48"/>
    </reaction>
</comment>
<keyword evidence="6" id="KW-0822">Tryptophan biosynthesis</keyword>
<keyword evidence="4" id="KW-0028">Amino-acid biosynthesis</keyword>
<keyword evidence="7" id="KW-0057">Aromatic amino acid biosynthesis</keyword>
<evidence type="ECO:0000256" key="6">
    <source>
        <dbReference type="ARBA" id="ARBA00022822"/>
    </source>
</evidence>
<dbReference type="PANTHER" id="PTHR22854">
    <property type="entry name" value="TRYPTOPHAN BIOSYNTHESIS PROTEIN"/>
    <property type="match status" value="1"/>
</dbReference>
<evidence type="ECO:0000313" key="11">
    <source>
        <dbReference type="Proteomes" id="UP001300502"/>
    </source>
</evidence>
<evidence type="ECO:0000256" key="7">
    <source>
        <dbReference type="ARBA" id="ARBA00023141"/>
    </source>
</evidence>
<dbReference type="GO" id="GO:0000162">
    <property type="term" value="P:L-tryptophan biosynthetic process"/>
    <property type="evidence" value="ECO:0007669"/>
    <property type="project" value="UniProtKB-KW"/>
</dbReference>